<organism evidence="7 8">
    <name type="scientific">Neonectria ditissima</name>
    <dbReference type="NCBI Taxonomy" id="78410"/>
    <lineage>
        <taxon>Eukaryota</taxon>
        <taxon>Fungi</taxon>
        <taxon>Dikarya</taxon>
        <taxon>Ascomycota</taxon>
        <taxon>Pezizomycotina</taxon>
        <taxon>Sordariomycetes</taxon>
        <taxon>Hypocreomycetidae</taxon>
        <taxon>Hypocreales</taxon>
        <taxon>Nectriaceae</taxon>
        <taxon>Neonectria</taxon>
    </lineage>
</organism>
<comment type="subcellular location">
    <subcellularLocation>
        <location evidence="1">Nucleus</location>
    </subcellularLocation>
</comment>
<protein>
    <recommendedName>
        <fullName evidence="6">Xylanolytic transcriptional activator regulatory domain-containing protein</fullName>
    </recommendedName>
</protein>
<dbReference type="EMBL" id="LKCW01000025">
    <property type="protein sequence ID" value="KPM43970.1"/>
    <property type="molecule type" value="Genomic_DNA"/>
</dbReference>
<dbReference type="Pfam" id="PF04082">
    <property type="entry name" value="Fungal_trans"/>
    <property type="match status" value="1"/>
</dbReference>
<sequence>MSDPLSNPNVDGRLAHLEQLLNINSFSSPENSTASGTSGLPAIHGFPTIHGPTHPFPSAFFLDSDFFTPLRETALAQCARSPMHRMAADHLGLDLETTCEGYFSSVHTWLPIISRKRIMYEFSTDPPDDVCFMLLLLCMRLCTSNGETQPKDSASYRLAKSLCSAAEMEGYVSIRLLQSLTLLAVYEYSHGIHPAAFLTISRAARLGILMGFHDRKASTRLFKMPETWTLREEQRRTWWAIFILDRLVNIETCGVPLAAPEPSASELLPVNDEDWDNGKIVPNESLYTKSFSSVTTVGSYAQLCQAAHMLSKVMHHREARNVSQDVTELLPEAKHLHQALSALQTSIERHIDGSASPTSESSKLAALALSSSARLILYKMYTCNEALRFATQGPIALETEMQKASWDGVVVIISSTARTVGRRVSKCPLVAGFLYYAARECAWFIREDHEQVISDALWDIVSGLRRLGQNWGVAGQYISLLQQGDVLKLIESSADISSSSSPF</sequence>
<keyword evidence="4" id="KW-0804">Transcription</keyword>
<evidence type="ECO:0000313" key="8">
    <source>
        <dbReference type="Proteomes" id="UP000050424"/>
    </source>
</evidence>
<dbReference type="GO" id="GO:0000981">
    <property type="term" value="F:DNA-binding transcription factor activity, RNA polymerase II-specific"/>
    <property type="evidence" value="ECO:0007669"/>
    <property type="project" value="InterPro"/>
</dbReference>
<evidence type="ECO:0000256" key="1">
    <source>
        <dbReference type="ARBA" id="ARBA00004123"/>
    </source>
</evidence>
<dbReference type="InterPro" id="IPR007219">
    <property type="entry name" value="XnlR_reg_dom"/>
</dbReference>
<accession>A0A0P7BRB1</accession>
<evidence type="ECO:0000256" key="2">
    <source>
        <dbReference type="ARBA" id="ARBA00022723"/>
    </source>
</evidence>
<dbReference type="AlphaFoldDB" id="A0A0P7BRB1"/>
<dbReference type="GO" id="GO:0003677">
    <property type="term" value="F:DNA binding"/>
    <property type="evidence" value="ECO:0007669"/>
    <property type="project" value="InterPro"/>
</dbReference>
<dbReference type="PANTHER" id="PTHR47338:SF20">
    <property type="entry name" value="ZN(II)2CYS6 TRANSCRIPTION FACTOR (EUROFUNG)"/>
    <property type="match status" value="1"/>
</dbReference>
<dbReference type="InterPro" id="IPR050815">
    <property type="entry name" value="TF_fung"/>
</dbReference>
<evidence type="ECO:0000256" key="3">
    <source>
        <dbReference type="ARBA" id="ARBA00023015"/>
    </source>
</evidence>
<comment type="caution">
    <text evidence="7">The sequence shown here is derived from an EMBL/GenBank/DDBJ whole genome shotgun (WGS) entry which is preliminary data.</text>
</comment>
<dbReference type="Proteomes" id="UP000050424">
    <property type="component" value="Unassembled WGS sequence"/>
</dbReference>
<feature type="domain" description="Xylanolytic transcriptional activator regulatory" evidence="6">
    <location>
        <begin position="196"/>
        <end position="275"/>
    </location>
</feature>
<evidence type="ECO:0000256" key="4">
    <source>
        <dbReference type="ARBA" id="ARBA00023163"/>
    </source>
</evidence>
<dbReference type="GO" id="GO:0005634">
    <property type="term" value="C:nucleus"/>
    <property type="evidence" value="ECO:0007669"/>
    <property type="project" value="UniProtKB-SubCell"/>
</dbReference>
<name>A0A0P7BRB1_9HYPO</name>
<evidence type="ECO:0000313" key="7">
    <source>
        <dbReference type="EMBL" id="KPM43970.1"/>
    </source>
</evidence>
<reference evidence="7 8" key="1">
    <citation type="submission" date="2015-09" db="EMBL/GenBank/DDBJ databases">
        <title>Draft genome of a European isolate of the apple canker pathogen Neonectria ditissima.</title>
        <authorList>
            <person name="Gomez-Cortecero A."/>
            <person name="Harrison R.J."/>
            <person name="Armitage A.D."/>
        </authorList>
    </citation>
    <scope>NUCLEOTIDE SEQUENCE [LARGE SCALE GENOMIC DNA]</scope>
    <source>
        <strain evidence="7 8">R09/05</strain>
    </source>
</reference>
<dbReference type="SMART" id="SM00906">
    <property type="entry name" value="Fungal_trans"/>
    <property type="match status" value="1"/>
</dbReference>
<evidence type="ECO:0000256" key="5">
    <source>
        <dbReference type="ARBA" id="ARBA00023242"/>
    </source>
</evidence>
<dbReference type="OrthoDB" id="3862662at2759"/>
<dbReference type="PANTHER" id="PTHR47338">
    <property type="entry name" value="ZN(II)2CYS6 TRANSCRIPTION FACTOR (EUROFUNG)-RELATED"/>
    <property type="match status" value="1"/>
</dbReference>
<dbReference type="GO" id="GO:0006351">
    <property type="term" value="P:DNA-templated transcription"/>
    <property type="evidence" value="ECO:0007669"/>
    <property type="project" value="InterPro"/>
</dbReference>
<keyword evidence="8" id="KW-1185">Reference proteome</keyword>
<gene>
    <name evidence="7" type="ORF">AK830_g2628</name>
</gene>
<dbReference type="GO" id="GO:0008270">
    <property type="term" value="F:zinc ion binding"/>
    <property type="evidence" value="ECO:0007669"/>
    <property type="project" value="InterPro"/>
</dbReference>
<dbReference type="STRING" id="78410.A0A0P7BRB1"/>
<keyword evidence="2" id="KW-0479">Metal-binding</keyword>
<keyword evidence="5" id="KW-0539">Nucleus</keyword>
<keyword evidence="3" id="KW-0805">Transcription regulation</keyword>
<proteinExistence type="predicted"/>
<dbReference type="CDD" id="cd12148">
    <property type="entry name" value="fungal_TF_MHR"/>
    <property type="match status" value="1"/>
</dbReference>
<evidence type="ECO:0000259" key="6">
    <source>
        <dbReference type="SMART" id="SM00906"/>
    </source>
</evidence>